<dbReference type="STRING" id="530564.Psta_1486"/>
<evidence type="ECO:0000313" key="4">
    <source>
        <dbReference type="Proteomes" id="UP000001887"/>
    </source>
</evidence>
<evidence type="ECO:0000313" key="3">
    <source>
        <dbReference type="EMBL" id="ADB16161.1"/>
    </source>
</evidence>
<proteinExistence type="predicted"/>
<name>D2QXH6_PIRSD</name>
<feature type="transmembrane region" description="Helical" evidence="2">
    <location>
        <begin position="147"/>
        <end position="171"/>
    </location>
</feature>
<evidence type="ECO:0000256" key="1">
    <source>
        <dbReference type="SAM" id="MobiDB-lite"/>
    </source>
</evidence>
<keyword evidence="2" id="KW-0812">Transmembrane</keyword>
<feature type="region of interest" description="Disordered" evidence="1">
    <location>
        <begin position="1"/>
        <end position="22"/>
    </location>
</feature>
<feature type="transmembrane region" description="Helical" evidence="2">
    <location>
        <begin position="79"/>
        <end position="97"/>
    </location>
</feature>
<gene>
    <name evidence="3" type="ordered locus">Psta_1486</name>
</gene>
<reference evidence="3 4" key="1">
    <citation type="journal article" date="2009" name="Stand. Genomic Sci.">
        <title>Complete genome sequence of Pirellula staleyi type strain (ATCC 27377).</title>
        <authorList>
            <person name="Clum A."/>
            <person name="Tindall B.J."/>
            <person name="Sikorski J."/>
            <person name="Ivanova N."/>
            <person name="Mavrommatis K."/>
            <person name="Lucas S."/>
            <person name="Glavina del Rio T."/>
            <person name="Nolan M."/>
            <person name="Chen F."/>
            <person name="Tice H."/>
            <person name="Pitluck S."/>
            <person name="Cheng J.F."/>
            <person name="Chertkov O."/>
            <person name="Brettin T."/>
            <person name="Han C."/>
            <person name="Detter J.C."/>
            <person name="Kuske C."/>
            <person name="Bruce D."/>
            <person name="Goodwin L."/>
            <person name="Ovchinikova G."/>
            <person name="Pati A."/>
            <person name="Mikhailova N."/>
            <person name="Chen A."/>
            <person name="Palaniappan K."/>
            <person name="Land M."/>
            <person name="Hauser L."/>
            <person name="Chang Y.J."/>
            <person name="Jeffries C.D."/>
            <person name="Chain P."/>
            <person name="Rohde M."/>
            <person name="Goker M."/>
            <person name="Bristow J."/>
            <person name="Eisen J.A."/>
            <person name="Markowitz V."/>
            <person name="Hugenholtz P."/>
            <person name="Kyrpides N.C."/>
            <person name="Klenk H.P."/>
            <person name="Lapidus A."/>
        </authorList>
    </citation>
    <scope>NUCLEOTIDE SEQUENCE [LARGE SCALE GENOMIC DNA]</scope>
    <source>
        <strain evidence="4">ATCC 27377 / DSM 6068 / ICPB 4128</strain>
    </source>
</reference>
<dbReference type="EMBL" id="CP001848">
    <property type="protein sequence ID" value="ADB16161.1"/>
    <property type="molecule type" value="Genomic_DNA"/>
</dbReference>
<organism evidence="3 4">
    <name type="scientific">Pirellula staleyi (strain ATCC 27377 / DSM 6068 / ICPB 4128)</name>
    <name type="common">Pirella staleyi</name>
    <dbReference type="NCBI Taxonomy" id="530564"/>
    <lineage>
        <taxon>Bacteria</taxon>
        <taxon>Pseudomonadati</taxon>
        <taxon>Planctomycetota</taxon>
        <taxon>Planctomycetia</taxon>
        <taxon>Pirellulales</taxon>
        <taxon>Pirellulaceae</taxon>
        <taxon>Pirellula</taxon>
    </lineage>
</organism>
<keyword evidence="2" id="KW-0472">Membrane</keyword>
<dbReference type="KEGG" id="psl:Psta_1486"/>
<feature type="transmembrane region" description="Helical" evidence="2">
    <location>
        <begin position="118"/>
        <end position="141"/>
    </location>
</feature>
<accession>D2QXH6</accession>
<sequence length="212" mass="22565">MSSFDNPYAAPQPAPQFPQPSGYGATSTGHLGVGIQRDGVLLVIDRRSHQFAPICAKSGVPTHNTYKIEQVFLDDATRMTAFAVGGLIGAGLARLFYGDKVVVVLPVEPACAVKTPKSMVLPAVIFGIGLVALVIGGAIGLTLDREALMAILLISGLITLIGLLIGVENYFNPIPPFKIVRTSKTHIWIEGAHPQYLAQLPGMMPTNLIPQR</sequence>
<protein>
    <submittedName>
        <fullName evidence="3">Uncharacterized protein</fullName>
    </submittedName>
</protein>
<dbReference type="AlphaFoldDB" id="D2QXH6"/>
<keyword evidence="2" id="KW-1133">Transmembrane helix</keyword>
<dbReference type="Proteomes" id="UP000001887">
    <property type="component" value="Chromosome"/>
</dbReference>
<dbReference type="HOGENOM" id="CLU_1298800_0_0_0"/>
<keyword evidence="4" id="KW-1185">Reference proteome</keyword>
<evidence type="ECO:0000256" key="2">
    <source>
        <dbReference type="SAM" id="Phobius"/>
    </source>
</evidence>